<name>A0A853JDU9_9GAMM</name>
<dbReference type="PANTHER" id="PTHR37943:SF1">
    <property type="entry name" value="PROTEIN VES"/>
    <property type="match status" value="1"/>
</dbReference>
<dbReference type="PANTHER" id="PTHR37943">
    <property type="entry name" value="PROTEIN VES"/>
    <property type="match status" value="1"/>
</dbReference>
<evidence type="ECO:0000313" key="2">
    <source>
        <dbReference type="Proteomes" id="UP000578091"/>
    </source>
</evidence>
<sequence>MASVPPRAQVIPANEYRRERWRNGAGWTRQILAVPGEGDWTWRLSIAEVEREAAFSAFPGVEREQVLLAGEGLRLRFGDGEQRMLVPPYGSTRYAGERAVAGEPVEGLATLFNLMWRRDAMQAELWRRPLVGPMLFFAGPGEQWALHLLGGQARFDRETGLPPLAQGDTALLSARERRRFLLDGGGELLVIRLQAAG</sequence>
<evidence type="ECO:0000313" key="1">
    <source>
        <dbReference type="EMBL" id="NZA27501.1"/>
    </source>
</evidence>
<dbReference type="InterPro" id="IPR011051">
    <property type="entry name" value="RmlC_Cupin_sf"/>
</dbReference>
<reference evidence="1 2" key="1">
    <citation type="submission" date="2020-07" db="EMBL/GenBank/DDBJ databases">
        <title>Luteimonas sp. SJ-92.</title>
        <authorList>
            <person name="Huang X.-X."/>
            <person name="Xu L."/>
            <person name="Sun J.-Q."/>
        </authorList>
    </citation>
    <scope>NUCLEOTIDE SEQUENCE [LARGE SCALE GENOMIC DNA]</scope>
    <source>
        <strain evidence="1 2">SJ-92</strain>
    </source>
</reference>
<dbReference type="Gene3D" id="2.60.120.10">
    <property type="entry name" value="Jelly Rolls"/>
    <property type="match status" value="1"/>
</dbReference>
<dbReference type="InterPro" id="IPR010282">
    <property type="entry name" value="Uncharacterised_HutD/Ves"/>
</dbReference>
<protein>
    <submittedName>
        <fullName evidence="1">HutD family protein</fullName>
    </submittedName>
</protein>
<dbReference type="AlphaFoldDB" id="A0A853JDU9"/>
<comment type="caution">
    <text evidence="1">The sequence shown here is derived from an EMBL/GenBank/DDBJ whole genome shotgun (WGS) entry which is preliminary data.</text>
</comment>
<dbReference type="EMBL" id="JACCKA010000078">
    <property type="protein sequence ID" value="NZA27501.1"/>
    <property type="molecule type" value="Genomic_DNA"/>
</dbReference>
<gene>
    <name evidence="1" type="ORF">H0E84_14010</name>
</gene>
<proteinExistence type="predicted"/>
<dbReference type="RefSeq" id="WP_180679272.1">
    <property type="nucleotide sequence ID" value="NZ_JACCKA010000078.1"/>
</dbReference>
<dbReference type="SUPFAM" id="SSF51182">
    <property type="entry name" value="RmlC-like cupins"/>
    <property type="match status" value="1"/>
</dbReference>
<dbReference type="InterPro" id="IPR014710">
    <property type="entry name" value="RmlC-like_jellyroll"/>
</dbReference>
<organism evidence="1 2">
    <name type="scientific">Luteimonas salinisoli</name>
    <dbReference type="NCBI Taxonomy" id="2752307"/>
    <lineage>
        <taxon>Bacteria</taxon>
        <taxon>Pseudomonadati</taxon>
        <taxon>Pseudomonadota</taxon>
        <taxon>Gammaproteobacteria</taxon>
        <taxon>Lysobacterales</taxon>
        <taxon>Lysobacteraceae</taxon>
        <taxon>Luteimonas</taxon>
    </lineage>
</organism>
<dbReference type="Pfam" id="PF05962">
    <property type="entry name" value="HutD"/>
    <property type="match status" value="1"/>
</dbReference>
<keyword evidence="2" id="KW-1185">Reference proteome</keyword>
<accession>A0A853JDU9</accession>
<dbReference type="Proteomes" id="UP000578091">
    <property type="component" value="Unassembled WGS sequence"/>
</dbReference>